<evidence type="ECO:0000313" key="3">
    <source>
        <dbReference type="Proteomes" id="UP000632063"/>
    </source>
</evidence>
<evidence type="ECO:0000313" key="2">
    <source>
        <dbReference type="EMBL" id="MBD8893552.1"/>
    </source>
</evidence>
<dbReference type="InterPro" id="IPR016040">
    <property type="entry name" value="NAD(P)-bd_dom"/>
</dbReference>
<dbReference type="InterPro" id="IPR036291">
    <property type="entry name" value="NAD(P)-bd_dom_sf"/>
</dbReference>
<dbReference type="PANTHER" id="PTHR47129:SF1">
    <property type="entry name" value="NMRA-LIKE DOMAIN-CONTAINING PROTEIN"/>
    <property type="match status" value="1"/>
</dbReference>
<dbReference type="Gene3D" id="3.90.25.10">
    <property type="entry name" value="UDP-galactose 4-epimerase, domain 1"/>
    <property type="match status" value="1"/>
</dbReference>
<proteinExistence type="predicted"/>
<dbReference type="Gene3D" id="3.40.50.720">
    <property type="entry name" value="NAD(P)-binding Rossmann-like Domain"/>
    <property type="match status" value="1"/>
</dbReference>
<feature type="domain" description="NAD(P)-binding" evidence="1">
    <location>
        <begin position="6"/>
        <end position="184"/>
    </location>
</feature>
<dbReference type="CDD" id="cd05269">
    <property type="entry name" value="TMR_SDR_a"/>
    <property type="match status" value="1"/>
</dbReference>
<sequence length="283" mass="29438">MIAVTGANGQLGRLVLEALTTKGASSVRALVRSPEKAQDLASSTVSVVEADYNKPETLAGALKGADRLLLISGSEIGQRIPQHTAVIEAAKTAGVKLIAYTSLLHADSSQMALAVEHKATEEALKASGLAYVLLRNGWYLENYDSSLAAGLQHGAITGAAGDGKIAAASRKDYADAAAAVLVDPDSSSRIYELAGSPAFTMSELAASLSEASGKEIPYTNMAKDDYAKMLLQAGLPEGFANIISDSAANAAKGSLYGSSEDLEKLIGRKSLSYQDYVRAFVAH</sequence>
<dbReference type="Proteomes" id="UP000632063">
    <property type="component" value="Unassembled WGS sequence"/>
</dbReference>
<dbReference type="PANTHER" id="PTHR47129">
    <property type="entry name" value="QUINONE OXIDOREDUCTASE 2"/>
    <property type="match status" value="1"/>
</dbReference>
<evidence type="ECO:0000259" key="1">
    <source>
        <dbReference type="Pfam" id="PF13460"/>
    </source>
</evidence>
<reference evidence="3" key="1">
    <citation type="submission" date="2020-09" db="EMBL/GenBank/DDBJ databases">
        <title>The genome sequence of strain Labrenzia suaedae 4C16A.</title>
        <authorList>
            <person name="Liu Y."/>
        </authorList>
    </citation>
    <scope>NUCLEOTIDE SEQUENCE [LARGE SCALE GENOMIC DNA]</scope>
    <source>
        <strain evidence="3">4C16A</strain>
    </source>
</reference>
<dbReference type="Pfam" id="PF13460">
    <property type="entry name" value="NAD_binding_10"/>
    <property type="match status" value="1"/>
</dbReference>
<name>A0ABR9CRP5_9HYPH</name>
<protein>
    <submittedName>
        <fullName evidence="2">SDR family oxidoreductase</fullName>
    </submittedName>
</protein>
<keyword evidence="3" id="KW-1185">Reference proteome</keyword>
<accession>A0ABR9CRP5</accession>
<dbReference type="SUPFAM" id="SSF51735">
    <property type="entry name" value="NAD(P)-binding Rossmann-fold domains"/>
    <property type="match status" value="1"/>
</dbReference>
<organism evidence="2 3">
    <name type="scientific">Roseibium litorale</name>
    <dbReference type="NCBI Taxonomy" id="2803841"/>
    <lineage>
        <taxon>Bacteria</taxon>
        <taxon>Pseudomonadati</taxon>
        <taxon>Pseudomonadota</taxon>
        <taxon>Alphaproteobacteria</taxon>
        <taxon>Hyphomicrobiales</taxon>
        <taxon>Stappiaceae</taxon>
        <taxon>Roseibium</taxon>
    </lineage>
</organism>
<dbReference type="InterPro" id="IPR052718">
    <property type="entry name" value="NmrA-type_oxidoreductase"/>
</dbReference>
<gene>
    <name evidence="2" type="ORF">IG616_18550</name>
</gene>
<reference evidence="2 3" key="2">
    <citation type="journal article" date="2021" name="Int. J. Syst. Evol. Microbiol.">
        <title>Roseibium litorale sp. nov., isolated from a tidal flat sediment and proposal for the reclassification of Labrenzia polysiphoniae as Roseibium polysiphoniae comb. nov.</title>
        <authorList>
            <person name="Liu Y."/>
            <person name="Pei T."/>
            <person name="Du J."/>
            <person name="Chao M."/>
            <person name="Deng M.R."/>
            <person name="Zhu H."/>
        </authorList>
    </citation>
    <scope>NUCLEOTIDE SEQUENCE [LARGE SCALE GENOMIC DNA]</scope>
    <source>
        <strain evidence="2 3">4C16A</strain>
    </source>
</reference>
<dbReference type="RefSeq" id="WP_192149671.1">
    <property type="nucleotide sequence ID" value="NZ_JACYXI010000013.1"/>
</dbReference>
<dbReference type="EMBL" id="JACYXI010000013">
    <property type="protein sequence ID" value="MBD8893552.1"/>
    <property type="molecule type" value="Genomic_DNA"/>
</dbReference>
<comment type="caution">
    <text evidence="2">The sequence shown here is derived from an EMBL/GenBank/DDBJ whole genome shotgun (WGS) entry which is preliminary data.</text>
</comment>